<reference evidence="1" key="1">
    <citation type="journal article" date="2023" name="Mol. Biol. Evol.">
        <title>Third-Generation Sequencing Reveals the Adaptive Role of the Epigenome in Three Deep-Sea Polychaetes.</title>
        <authorList>
            <person name="Perez M."/>
            <person name="Aroh O."/>
            <person name="Sun Y."/>
            <person name="Lan Y."/>
            <person name="Juniper S.K."/>
            <person name="Young C.R."/>
            <person name="Angers B."/>
            <person name="Qian P.Y."/>
        </authorList>
    </citation>
    <scope>NUCLEOTIDE SEQUENCE</scope>
    <source>
        <strain evidence="1">R07B-5</strain>
    </source>
</reference>
<protein>
    <submittedName>
        <fullName evidence="1">Uncharacterized protein</fullName>
    </submittedName>
</protein>
<evidence type="ECO:0000313" key="1">
    <source>
        <dbReference type="EMBL" id="KAK2173753.1"/>
    </source>
</evidence>
<dbReference type="AlphaFoldDB" id="A0AAD9NM97"/>
<dbReference type="Proteomes" id="UP001209878">
    <property type="component" value="Unassembled WGS sequence"/>
</dbReference>
<comment type="caution">
    <text evidence="1">The sequence shown here is derived from an EMBL/GenBank/DDBJ whole genome shotgun (WGS) entry which is preliminary data.</text>
</comment>
<evidence type="ECO:0000313" key="2">
    <source>
        <dbReference type="Proteomes" id="UP001209878"/>
    </source>
</evidence>
<name>A0AAD9NM97_RIDPI</name>
<proteinExistence type="predicted"/>
<sequence>MERRKELMPKLTEARSNGKMAHFVYNRLVIKDRGDRSWDVQLRLLGVLHKDLHVLYRTRVAPNQLYYFSYHRGEIPLYKNSGLIPSKPNFRF</sequence>
<accession>A0AAD9NM97</accession>
<dbReference type="EMBL" id="JAODUO010000850">
    <property type="protein sequence ID" value="KAK2173753.1"/>
    <property type="molecule type" value="Genomic_DNA"/>
</dbReference>
<gene>
    <name evidence="1" type="ORF">NP493_849g01016</name>
</gene>
<keyword evidence="2" id="KW-1185">Reference proteome</keyword>
<organism evidence="1 2">
    <name type="scientific">Ridgeia piscesae</name>
    <name type="common">Tubeworm</name>
    <dbReference type="NCBI Taxonomy" id="27915"/>
    <lineage>
        <taxon>Eukaryota</taxon>
        <taxon>Metazoa</taxon>
        <taxon>Spiralia</taxon>
        <taxon>Lophotrochozoa</taxon>
        <taxon>Annelida</taxon>
        <taxon>Polychaeta</taxon>
        <taxon>Sedentaria</taxon>
        <taxon>Canalipalpata</taxon>
        <taxon>Sabellida</taxon>
        <taxon>Siboglinidae</taxon>
        <taxon>Ridgeia</taxon>
    </lineage>
</organism>